<dbReference type="EMBL" id="JADOBI010000001">
    <property type="protein sequence ID" value="MBF7977940.1"/>
    <property type="molecule type" value="Genomic_DNA"/>
</dbReference>
<feature type="binding site" evidence="6">
    <location>
        <position position="418"/>
    </location>
    <ligand>
        <name>NAD(+)</name>
        <dbReference type="ChEBI" id="CHEBI:57540"/>
    </ligand>
</feature>
<dbReference type="SMART" id="SM00919">
    <property type="entry name" value="Malic_M"/>
    <property type="match status" value="1"/>
</dbReference>
<dbReference type="CDD" id="cd05312">
    <property type="entry name" value="NAD_bind_1_malic_enz"/>
    <property type="match status" value="1"/>
</dbReference>
<evidence type="ECO:0000256" key="1">
    <source>
        <dbReference type="ARBA" id="ARBA00001936"/>
    </source>
</evidence>
<dbReference type="HAMAP" id="MF_01619">
    <property type="entry name" value="NAD_malic_enz"/>
    <property type="match status" value="1"/>
</dbReference>
<dbReference type="PROSITE" id="PS00331">
    <property type="entry name" value="MALIC_ENZYMES"/>
    <property type="match status" value="1"/>
</dbReference>
<keyword evidence="3 6" id="KW-0479">Metal-binding</keyword>
<evidence type="ECO:0000256" key="7">
    <source>
        <dbReference type="RuleBase" id="RU003427"/>
    </source>
</evidence>
<comment type="catalytic activity">
    <reaction evidence="6">
        <text>(S)-malate + NAD(+) = pyruvate + CO2 + NADH</text>
        <dbReference type="Rhea" id="RHEA:12653"/>
        <dbReference type="ChEBI" id="CHEBI:15361"/>
        <dbReference type="ChEBI" id="CHEBI:15589"/>
        <dbReference type="ChEBI" id="CHEBI:16526"/>
        <dbReference type="ChEBI" id="CHEBI:57540"/>
        <dbReference type="ChEBI" id="CHEBI:57945"/>
        <dbReference type="EC" id="1.1.1.38"/>
    </reaction>
</comment>
<dbReference type="InterPro" id="IPR036291">
    <property type="entry name" value="NAD(P)-bd_dom_sf"/>
</dbReference>
<dbReference type="SUPFAM" id="SSF53223">
    <property type="entry name" value="Aminoacid dehydrogenase-like, N-terminal domain"/>
    <property type="match status" value="1"/>
</dbReference>
<dbReference type="RefSeq" id="WP_195812828.1">
    <property type="nucleotide sequence ID" value="NZ_JADOBI010000001.1"/>
</dbReference>
<evidence type="ECO:0000313" key="10">
    <source>
        <dbReference type="EMBL" id="MBF7977940.1"/>
    </source>
</evidence>
<accession>A0ABS0E1R4</accession>
<protein>
    <recommendedName>
        <fullName evidence="6">NAD-dependent malic enzyme</fullName>
        <shortName evidence="6">NAD-ME</shortName>
        <ecNumber evidence="6">1.1.1.38</ecNumber>
    </recommendedName>
</protein>
<feature type="site" description="Important for activity" evidence="6">
    <location>
        <position position="270"/>
    </location>
</feature>
<dbReference type="EC" id="1.1.1.38" evidence="6"/>
<evidence type="ECO:0000256" key="5">
    <source>
        <dbReference type="ARBA" id="ARBA00023027"/>
    </source>
</evidence>
<feature type="active site" description="Proton acceptor" evidence="6">
    <location>
        <position position="175"/>
    </location>
</feature>
<feature type="binding site" evidence="6">
    <location>
        <position position="270"/>
    </location>
    <ligand>
        <name>NAD(+)</name>
        <dbReference type="ChEBI" id="CHEBI:57540"/>
    </ligand>
</feature>
<name>A0ABS0E1R4_9GAMM</name>
<gene>
    <name evidence="6" type="primary">maeA</name>
    <name evidence="10" type="ORF">IV433_00790</name>
</gene>
<evidence type="ECO:0000259" key="8">
    <source>
        <dbReference type="SMART" id="SM00919"/>
    </source>
</evidence>
<comment type="caution">
    <text evidence="10">The sequence shown here is derived from an EMBL/GenBank/DDBJ whole genome shotgun (WGS) entry which is preliminary data.</text>
</comment>
<evidence type="ECO:0000256" key="3">
    <source>
        <dbReference type="ARBA" id="ARBA00022723"/>
    </source>
</evidence>
<dbReference type="PRINTS" id="PR00072">
    <property type="entry name" value="MALOXRDTASE"/>
</dbReference>
<comment type="cofactor">
    <cofactor evidence="6">
        <name>Mg(2+)</name>
        <dbReference type="ChEBI" id="CHEBI:18420"/>
    </cofactor>
    <cofactor evidence="6">
        <name>Mn(2+)</name>
        <dbReference type="ChEBI" id="CHEBI:29035"/>
    </cofactor>
    <text evidence="6">Divalent metal cations. Prefers magnesium or manganese.</text>
</comment>
<dbReference type="InterPro" id="IPR001891">
    <property type="entry name" value="Malic_OxRdtase"/>
</dbReference>
<dbReference type="PANTHER" id="PTHR23406:SF34">
    <property type="entry name" value="NAD-DEPENDENT MALIC ENZYME, MITOCHONDRIAL"/>
    <property type="match status" value="1"/>
</dbReference>
<keyword evidence="4 6" id="KW-0560">Oxidoreductase</keyword>
<keyword evidence="11" id="KW-1185">Reference proteome</keyword>
<comment type="similarity">
    <text evidence="2 6 7">Belongs to the malic enzymes family.</text>
</comment>
<dbReference type="NCBIfam" id="NF010052">
    <property type="entry name" value="PRK13529.1"/>
    <property type="match status" value="1"/>
</dbReference>
<proteinExistence type="inferred from homology"/>
<feature type="binding site" evidence="6">
    <location>
        <position position="157"/>
    </location>
    <ligand>
        <name>NAD(+)</name>
        <dbReference type="ChEBI" id="CHEBI:57540"/>
    </ligand>
</feature>
<feature type="binding site" evidence="6">
    <location>
        <position position="246"/>
    </location>
    <ligand>
        <name>a divalent metal cation</name>
        <dbReference type="ChEBI" id="CHEBI:60240"/>
    </ligand>
</feature>
<comment type="cofactor">
    <cofactor evidence="1">
        <name>Mn(2+)</name>
        <dbReference type="ChEBI" id="CHEBI:29035"/>
    </cofactor>
</comment>
<evidence type="ECO:0000313" key="11">
    <source>
        <dbReference type="Proteomes" id="UP000636811"/>
    </source>
</evidence>
<comment type="catalytic activity">
    <reaction evidence="6">
        <text>oxaloacetate + H(+) = pyruvate + CO2</text>
        <dbReference type="Rhea" id="RHEA:15641"/>
        <dbReference type="ChEBI" id="CHEBI:15361"/>
        <dbReference type="ChEBI" id="CHEBI:15378"/>
        <dbReference type="ChEBI" id="CHEBI:16452"/>
        <dbReference type="ChEBI" id="CHEBI:16526"/>
        <dbReference type="EC" id="1.1.1.38"/>
    </reaction>
</comment>
<dbReference type="Gene3D" id="3.40.50.720">
    <property type="entry name" value="NAD(P)-binding Rossmann-like Domain"/>
    <property type="match status" value="1"/>
</dbReference>
<evidence type="ECO:0000256" key="4">
    <source>
        <dbReference type="ARBA" id="ARBA00023002"/>
    </source>
</evidence>
<feature type="binding site" evidence="6">
    <location>
        <position position="247"/>
    </location>
    <ligand>
        <name>a divalent metal cation</name>
        <dbReference type="ChEBI" id="CHEBI:60240"/>
    </ligand>
</feature>
<dbReference type="InterPro" id="IPR023667">
    <property type="entry name" value="NAD_malic_enz_proteobac"/>
</dbReference>
<reference evidence="10 11" key="1">
    <citation type="submission" date="2020-11" db="EMBL/GenBank/DDBJ databases">
        <title>Taxonomic investigation of Rahnella strains.</title>
        <authorList>
            <person name="Lee S.D."/>
        </authorList>
    </citation>
    <scope>NUCLEOTIDE SEQUENCE [LARGE SCALE GENOMIC DNA]</scope>
    <source>
        <strain evidence="10 11">SAP-17</strain>
    </source>
</reference>
<comment type="subunit">
    <text evidence="6">Homotetramer.</text>
</comment>
<dbReference type="InterPro" id="IPR012301">
    <property type="entry name" value="Malic_N_dom"/>
</dbReference>
<keyword evidence="5 6" id="KW-0520">NAD</keyword>
<dbReference type="SUPFAM" id="SSF51735">
    <property type="entry name" value="NAD(P)-binding Rossmann-fold domains"/>
    <property type="match status" value="1"/>
</dbReference>
<dbReference type="SMART" id="SM01274">
    <property type="entry name" value="malic"/>
    <property type="match status" value="1"/>
</dbReference>
<dbReference type="InterPro" id="IPR012302">
    <property type="entry name" value="Malic_NAD-bd"/>
</dbReference>
<dbReference type="Proteomes" id="UP000636811">
    <property type="component" value="Unassembled WGS sequence"/>
</dbReference>
<dbReference type="InterPro" id="IPR037062">
    <property type="entry name" value="Malic_N_dom_sf"/>
</dbReference>
<organism evidence="10 11">
    <name type="scientific">Rahnella laticis</name>
    <dbReference type="NCBI Taxonomy" id="2787622"/>
    <lineage>
        <taxon>Bacteria</taxon>
        <taxon>Pseudomonadati</taxon>
        <taxon>Pseudomonadota</taxon>
        <taxon>Gammaproteobacteria</taxon>
        <taxon>Enterobacterales</taxon>
        <taxon>Yersiniaceae</taxon>
        <taxon>Rahnella</taxon>
    </lineage>
</organism>
<dbReference type="PIRSF" id="PIRSF000106">
    <property type="entry name" value="ME"/>
    <property type="match status" value="1"/>
</dbReference>
<feature type="active site" description="Proton donor" evidence="6">
    <location>
        <position position="104"/>
    </location>
</feature>
<evidence type="ECO:0000259" key="9">
    <source>
        <dbReference type="SMART" id="SM01274"/>
    </source>
</evidence>
<feature type="domain" description="Malic enzyme N-terminal" evidence="9">
    <location>
        <begin position="81"/>
        <end position="261"/>
    </location>
</feature>
<evidence type="ECO:0000256" key="2">
    <source>
        <dbReference type="ARBA" id="ARBA00008785"/>
    </source>
</evidence>
<dbReference type="InterPro" id="IPR046346">
    <property type="entry name" value="Aminoacid_DH-like_N_sf"/>
</dbReference>
<dbReference type="Gene3D" id="3.40.50.10380">
    <property type="entry name" value="Malic enzyme, N-terminal domain"/>
    <property type="match status" value="1"/>
</dbReference>
<feature type="domain" description="Malic enzyme NAD-binding" evidence="8">
    <location>
        <begin position="271"/>
        <end position="531"/>
    </location>
</feature>
<dbReference type="Pfam" id="PF03949">
    <property type="entry name" value="Malic_M"/>
    <property type="match status" value="1"/>
</dbReference>
<dbReference type="PANTHER" id="PTHR23406">
    <property type="entry name" value="MALIC ENZYME-RELATED"/>
    <property type="match status" value="1"/>
</dbReference>
<dbReference type="Pfam" id="PF00390">
    <property type="entry name" value="malic"/>
    <property type="match status" value="1"/>
</dbReference>
<evidence type="ECO:0000256" key="6">
    <source>
        <dbReference type="HAMAP-Rule" id="MF_01619"/>
    </source>
</evidence>
<dbReference type="InterPro" id="IPR015884">
    <property type="entry name" value="Malic_enzyme_CS"/>
</dbReference>
<sequence length="565" mass="61827">MELEYESKRPLYIPHAGPILLEFPLLNKGSAFTEEERSNFNLHGLLPEAVETIEEQADRAYRQFQNFKTDIDKHIYLRNIQDTNETLFYRLLDSHLSEMMPVIYTPTVGEACEHFSDIYRRARGLFISYPNRAHIDDMLQNATKQHVKVVVVTDGERILGLGDQGIGGMGIPIGKLSLYTACGGISPAYTLPVVLDAGTNNPQLLNDPLYMGWRHPRITGEEYEAFVDQFIQAVKIRWPNVLLQFEDFAQKNAMPILERYRDELCCFNDDIQGTASVALGSLIAASKAAGGKLSDQTVAFLGAGSAGCGIAEQIVAQMKSEGLSEEEARAKVFMVDRFGLLTDKLPNLLDFQSRLVQKSSALTGWGMSSDSISLLDVVRNAKPTVLIGVSGQPGLFTEEIIREMHKHCARPVVMPLSNPTSRVEATPADILNWTDGAALVATGSPFAPVSHKGTLYPIAQCNNSFIFPGIGLGVIASGATRVTDGMLMAASRTLAECSPLATEGKGSLLPDVNDIQGVSKCIAMEVGKAAQLQGVAMVTSEDSLSKAIEHNFWAPQYRSYKRTSF</sequence>
<feature type="binding site" evidence="6">
    <location>
        <position position="270"/>
    </location>
    <ligand>
        <name>a divalent metal cation</name>
        <dbReference type="ChEBI" id="CHEBI:60240"/>
    </ligand>
</feature>